<protein>
    <recommendedName>
        <fullName evidence="3">STAS domain-containing protein</fullName>
    </recommendedName>
</protein>
<keyword evidence="2" id="KW-1185">Reference proteome</keyword>
<dbReference type="Proteomes" id="UP001595528">
    <property type="component" value="Unassembled WGS sequence"/>
</dbReference>
<accession>A0ABV7L1V9</accession>
<evidence type="ECO:0000313" key="1">
    <source>
        <dbReference type="EMBL" id="MFC3228607.1"/>
    </source>
</evidence>
<name>A0ABV7L1V9_9PROT</name>
<gene>
    <name evidence="1" type="ORF">ACFOGJ_15285</name>
</gene>
<sequence>MNAADDGRPGIRPLPRMLDLDGSRVEFEVAPGGLQGALLYRPIGRYTNEMLVRVFDCLADATAGDTLYVIGDVSRAESHIGHAGYDAASQLLVARGKTRLRIVICDPDPVRPYMVRLAQDVNHVRGMDSIARYEADLPAAIAQLEDMMRGTDTSAGPAGAV</sequence>
<comment type="caution">
    <text evidence="1">The sequence shown here is derived from an EMBL/GenBank/DDBJ whole genome shotgun (WGS) entry which is preliminary data.</text>
</comment>
<evidence type="ECO:0008006" key="3">
    <source>
        <dbReference type="Google" id="ProtNLM"/>
    </source>
</evidence>
<dbReference type="RefSeq" id="WP_379901899.1">
    <property type="nucleotide sequence ID" value="NZ_JBHRTR010000028.1"/>
</dbReference>
<evidence type="ECO:0000313" key="2">
    <source>
        <dbReference type="Proteomes" id="UP001595528"/>
    </source>
</evidence>
<dbReference type="EMBL" id="JBHRTR010000028">
    <property type="protein sequence ID" value="MFC3228607.1"/>
    <property type="molecule type" value="Genomic_DNA"/>
</dbReference>
<reference evidence="2" key="1">
    <citation type="journal article" date="2019" name="Int. J. Syst. Evol. Microbiol.">
        <title>The Global Catalogue of Microorganisms (GCM) 10K type strain sequencing project: providing services to taxonomists for standard genome sequencing and annotation.</title>
        <authorList>
            <consortium name="The Broad Institute Genomics Platform"/>
            <consortium name="The Broad Institute Genome Sequencing Center for Infectious Disease"/>
            <person name="Wu L."/>
            <person name="Ma J."/>
        </authorList>
    </citation>
    <scope>NUCLEOTIDE SEQUENCE [LARGE SCALE GENOMIC DNA]</scope>
    <source>
        <strain evidence="2">KCTC 42964</strain>
    </source>
</reference>
<organism evidence="1 2">
    <name type="scientific">Marinibaculum pumilum</name>
    <dbReference type="NCBI Taxonomy" id="1766165"/>
    <lineage>
        <taxon>Bacteria</taxon>
        <taxon>Pseudomonadati</taxon>
        <taxon>Pseudomonadota</taxon>
        <taxon>Alphaproteobacteria</taxon>
        <taxon>Rhodospirillales</taxon>
        <taxon>Rhodospirillaceae</taxon>
        <taxon>Marinibaculum</taxon>
    </lineage>
</organism>
<proteinExistence type="predicted"/>